<protein>
    <submittedName>
        <fullName evidence="1">Uncharacterized protein</fullName>
    </submittedName>
</protein>
<dbReference type="Pfam" id="PF04947">
    <property type="entry name" value="Pox_VLTF3"/>
    <property type="match status" value="1"/>
</dbReference>
<reference evidence="1" key="1">
    <citation type="journal article" date="2020" name="Nature">
        <title>Giant virus diversity and host interactions through global metagenomics.</title>
        <authorList>
            <person name="Schulz F."/>
            <person name="Roux S."/>
            <person name="Paez-Espino D."/>
            <person name="Jungbluth S."/>
            <person name="Walsh D.A."/>
            <person name="Denef V.J."/>
            <person name="McMahon K.D."/>
            <person name="Konstantinidis K.T."/>
            <person name="Eloe-Fadrosh E.A."/>
            <person name="Kyrpides N.C."/>
            <person name="Woyke T."/>
        </authorList>
    </citation>
    <scope>NUCLEOTIDE SEQUENCE</scope>
    <source>
        <strain evidence="1">GVMAG-M-3300021079-18</strain>
    </source>
</reference>
<sequence length="397" mass="45626">MATKKTYGLGDFGITKKKDDFATNAPAVRAKGAVALRQNDVISIDLDGIPDLERVDKHVRAIFESLIEQIESKREATMKLVSHQHETIEETILARLQRKQLQTEETILVEKIDQFKEYFDYGTLLLENFRKLVPPVTDRVVGSPEQSIPQDNYREFQTVVSEFLRLAMCLTEKICITSQHVNMGKCKCGMTVMVGISKCSGCGHEFGAKEAINFTVGGGKSDYYRSDTFEDYFDECQGRRKKPIPPEVYQIITNHCERHGISETDLTKGDILRILKKNKLNDYYKSINLISNVLIGTSLPEIQSYRQNCIKRHELIEKEYMDLRVAEGRNNFLYAWFVLQACLTMEGFDAKPEYFISLTTPDAAREHNRFMKKICDRIREKQKDDPSIKGNWDFDGI</sequence>
<proteinExistence type="predicted"/>
<name>A0A6C0CGQ9_9ZZZZ</name>
<dbReference type="GO" id="GO:0046782">
    <property type="term" value="P:regulation of viral transcription"/>
    <property type="evidence" value="ECO:0007669"/>
    <property type="project" value="InterPro"/>
</dbReference>
<evidence type="ECO:0000313" key="1">
    <source>
        <dbReference type="EMBL" id="QHT03447.1"/>
    </source>
</evidence>
<dbReference type="AlphaFoldDB" id="A0A6C0CGQ9"/>
<dbReference type="EMBL" id="MN739411">
    <property type="protein sequence ID" value="QHT03447.1"/>
    <property type="molecule type" value="Genomic_DNA"/>
</dbReference>
<accession>A0A6C0CGQ9</accession>
<dbReference type="InterPro" id="IPR007031">
    <property type="entry name" value="Poxvirus_VLTF3"/>
</dbReference>
<organism evidence="1">
    <name type="scientific">viral metagenome</name>
    <dbReference type="NCBI Taxonomy" id="1070528"/>
    <lineage>
        <taxon>unclassified sequences</taxon>
        <taxon>metagenomes</taxon>
        <taxon>organismal metagenomes</taxon>
    </lineage>
</organism>